<evidence type="ECO:0000256" key="1">
    <source>
        <dbReference type="SAM" id="MobiDB-lite"/>
    </source>
</evidence>
<feature type="region of interest" description="Disordered" evidence="1">
    <location>
        <begin position="298"/>
        <end position="405"/>
    </location>
</feature>
<accession>K0RJA0</accession>
<comment type="caution">
    <text evidence="2">The sequence shown here is derived from an EMBL/GenBank/DDBJ whole genome shotgun (WGS) entry which is preliminary data.</text>
</comment>
<gene>
    <name evidence="2" type="ORF">THAOC_34586</name>
</gene>
<evidence type="ECO:0000313" key="2">
    <source>
        <dbReference type="EMBL" id="EJK46732.1"/>
    </source>
</evidence>
<organism evidence="2 3">
    <name type="scientific">Thalassiosira oceanica</name>
    <name type="common">Marine diatom</name>
    <dbReference type="NCBI Taxonomy" id="159749"/>
    <lineage>
        <taxon>Eukaryota</taxon>
        <taxon>Sar</taxon>
        <taxon>Stramenopiles</taxon>
        <taxon>Ochrophyta</taxon>
        <taxon>Bacillariophyta</taxon>
        <taxon>Coscinodiscophyceae</taxon>
        <taxon>Thalassiosirophycidae</taxon>
        <taxon>Thalassiosirales</taxon>
        <taxon>Thalassiosiraceae</taxon>
        <taxon>Thalassiosira</taxon>
    </lineage>
</organism>
<dbReference type="EMBL" id="AGNL01047575">
    <property type="protein sequence ID" value="EJK46732.1"/>
    <property type="molecule type" value="Genomic_DNA"/>
</dbReference>
<keyword evidence="3" id="KW-1185">Reference proteome</keyword>
<dbReference type="AlphaFoldDB" id="K0RJA0"/>
<dbReference type="OrthoDB" id="7433202at2759"/>
<dbReference type="Proteomes" id="UP000266841">
    <property type="component" value="Unassembled WGS sequence"/>
</dbReference>
<feature type="compositionally biased region" description="Low complexity" evidence="1">
    <location>
        <begin position="305"/>
        <end position="316"/>
    </location>
</feature>
<feature type="compositionally biased region" description="Polar residues" evidence="1">
    <location>
        <begin position="447"/>
        <end position="459"/>
    </location>
</feature>
<dbReference type="eggNOG" id="ENOG502T074">
    <property type="taxonomic scope" value="Eukaryota"/>
</dbReference>
<feature type="region of interest" description="Disordered" evidence="1">
    <location>
        <begin position="444"/>
        <end position="464"/>
    </location>
</feature>
<sequence length="522" mass="56795">MVLPAARHRIIVVDRVMGNPVEAVKCVGYRSPSSCTIDCAPEGLYHINYIHKTKKDLGRREDTRSEREQEEASVRKAADLSWYLQSNGLADLASPVVVEEMERKHPACKQDVSPLSAEESQTPRKGIDRMSFVNALRGLKSDVAPGLTCLRNEHMKALLINPERQQTLSAAAVINEYLDYANAVVNVQLPPCFYVAWVACRLVPVNKISPRDLPPGVSPASLPLNIGGAERRAITRAYFDKGLKTAYNAILGPVQIGVGVKGGISITVIGVQAALDANPDFGIIQGISRFFITQHSLRPNYSTTGAPSSSRGPRSSDLATRQQRPQRRRISNHAPPIQTSCRSRNRARERTAQAKQAALHQGHPRRGRGGAWRDHLVGSGSLDAPQNRTTDGRERQATHETGGGFFGHSSSYYFVTADRDATGLPRSLSKSTTTEPIAVATAARTKPMTSTDPQVHSPSRPQPPTLKIRCKLLRSSQKSSFVIAETPCAGGDSSPDNVHSHLADHISGGIRTLKNAIEERAC</sequence>
<protein>
    <submittedName>
        <fullName evidence="2">Uncharacterized protein</fullName>
    </submittedName>
</protein>
<proteinExistence type="predicted"/>
<reference evidence="2 3" key="1">
    <citation type="journal article" date="2012" name="Genome Biol.">
        <title>Genome and low-iron response of an oceanic diatom adapted to chronic iron limitation.</title>
        <authorList>
            <person name="Lommer M."/>
            <person name="Specht M."/>
            <person name="Roy A.S."/>
            <person name="Kraemer L."/>
            <person name="Andreson R."/>
            <person name="Gutowska M.A."/>
            <person name="Wolf J."/>
            <person name="Bergner S.V."/>
            <person name="Schilhabel M.B."/>
            <person name="Klostermeier U.C."/>
            <person name="Beiko R.G."/>
            <person name="Rosenstiel P."/>
            <person name="Hippler M."/>
            <person name="Laroche J."/>
        </authorList>
    </citation>
    <scope>NUCLEOTIDE SEQUENCE [LARGE SCALE GENOMIC DNA]</scope>
    <source>
        <strain evidence="2 3">CCMP1005</strain>
    </source>
</reference>
<evidence type="ECO:0000313" key="3">
    <source>
        <dbReference type="Proteomes" id="UP000266841"/>
    </source>
</evidence>
<name>K0RJA0_THAOC</name>